<dbReference type="InterPro" id="IPR017850">
    <property type="entry name" value="Alkaline_phosphatase_core_sf"/>
</dbReference>
<feature type="domain" description="Sialate O-acetylesterase" evidence="6">
    <location>
        <begin position="624"/>
        <end position="849"/>
    </location>
</feature>
<dbReference type="Gene3D" id="3.40.50.1110">
    <property type="entry name" value="SGNH hydrolase"/>
    <property type="match status" value="1"/>
</dbReference>
<dbReference type="InterPro" id="IPR000917">
    <property type="entry name" value="Sulfatase_N"/>
</dbReference>
<dbReference type="PROSITE" id="PS00523">
    <property type="entry name" value="SULFATASE_1"/>
    <property type="match status" value="1"/>
</dbReference>
<feature type="domain" description="Sulfatase N-terminal" evidence="5">
    <location>
        <begin position="65"/>
        <end position="360"/>
    </location>
</feature>
<dbReference type="EC" id="3.1.6.1" evidence="7"/>
<evidence type="ECO:0000259" key="5">
    <source>
        <dbReference type="Pfam" id="PF00884"/>
    </source>
</evidence>
<dbReference type="GO" id="GO:0004065">
    <property type="term" value="F:arylsulfatase activity"/>
    <property type="evidence" value="ECO:0007669"/>
    <property type="project" value="UniProtKB-EC"/>
</dbReference>
<organism evidence="7 8">
    <name type="scientific">Stieleria magnilauensis</name>
    <dbReference type="NCBI Taxonomy" id="2527963"/>
    <lineage>
        <taxon>Bacteria</taxon>
        <taxon>Pseudomonadati</taxon>
        <taxon>Planctomycetota</taxon>
        <taxon>Planctomycetia</taxon>
        <taxon>Pirellulales</taxon>
        <taxon>Pirellulaceae</taxon>
        <taxon>Stieleria</taxon>
    </lineage>
</organism>
<dbReference type="PANTHER" id="PTHR42693:SF53">
    <property type="entry name" value="ENDO-4-O-SULFATASE"/>
    <property type="match status" value="1"/>
</dbReference>
<evidence type="ECO:0000313" key="8">
    <source>
        <dbReference type="Proteomes" id="UP000318081"/>
    </source>
</evidence>
<dbReference type="Gene3D" id="3.30.1120.10">
    <property type="match status" value="1"/>
</dbReference>
<reference evidence="7 8" key="1">
    <citation type="submission" date="2019-02" db="EMBL/GenBank/DDBJ databases">
        <title>Deep-cultivation of Planctomycetes and their phenomic and genomic characterization uncovers novel biology.</title>
        <authorList>
            <person name="Wiegand S."/>
            <person name="Jogler M."/>
            <person name="Boedeker C."/>
            <person name="Pinto D."/>
            <person name="Vollmers J."/>
            <person name="Rivas-Marin E."/>
            <person name="Kohn T."/>
            <person name="Peeters S.H."/>
            <person name="Heuer A."/>
            <person name="Rast P."/>
            <person name="Oberbeckmann S."/>
            <person name="Bunk B."/>
            <person name="Jeske O."/>
            <person name="Meyerdierks A."/>
            <person name="Storesund J.E."/>
            <person name="Kallscheuer N."/>
            <person name="Luecker S."/>
            <person name="Lage O.M."/>
            <person name="Pohl T."/>
            <person name="Merkel B.J."/>
            <person name="Hornburger P."/>
            <person name="Mueller R.-W."/>
            <person name="Bruemmer F."/>
            <person name="Labrenz M."/>
            <person name="Spormann A.M."/>
            <person name="Op den Camp H."/>
            <person name="Overmann J."/>
            <person name="Amann R."/>
            <person name="Jetten M.S.M."/>
            <person name="Mascher T."/>
            <person name="Medema M.H."/>
            <person name="Devos D.P."/>
            <person name="Kaster A.-K."/>
            <person name="Ovreas L."/>
            <person name="Rohde M."/>
            <person name="Galperin M.Y."/>
            <person name="Jogler C."/>
        </authorList>
    </citation>
    <scope>NUCLEOTIDE SEQUENCE [LARGE SCALE GENOMIC DNA]</scope>
    <source>
        <strain evidence="7 8">TBK1r</strain>
    </source>
</reference>
<dbReference type="InterPro" id="IPR036514">
    <property type="entry name" value="SGNH_hydro_sf"/>
</dbReference>
<evidence type="ECO:0000256" key="4">
    <source>
        <dbReference type="ARBA" id="ARBA00022837"/>
    </source>
</evidence>
<dbReference type="Pfam" id="PF00884">
    <property type="entry name" value="Sulfatase"/>
    <property type="match status" value="1"/>
</dbReference>
<keyword evidence="4" id="KW-0106">Calcium</keyword>
<sequence length="856" mass="94252">MWRVARQTWIRSSLITKFHHPTSPGPRSMFLRLLSRQITALAVLATASLLTSLLKAEAAESTARPNVLLILTDDQGWGDLGSSGNSIISTPTLDRLAGESVRLNRFYVSPVCAPTRAALLTGRYPERTGVAGVTGRREVMRAAERTMAERFRDAGYATGCFGKWHNGAQMPLHPNGQGFEEFFGFCGGHFNLYDDPLLERNGVPVRTKGYITDVLTDAAIEFLKTPREQPFFCYVPYNAPHGPFQVRQDLFDKYDTGEVSEKTAAVYAMVENIDDNVDRLLNTLEQQGKTNDTIVLFLTDNGPNGKRFNGGMRGAKGSVHEGGCRVPCFIRWPGQIQPKRIEQITAHIDLLPTLAQWCGIPSDDSAALDGQSLVKLIQDGSDPALAERSILTYRPNQSQLEKFGKAAVRTNQYRLTIENAKVALFDMHADPGQETDIAEQHPETTERLKSEIEGYVDAITPSITQARHVPITKQRPTFIPSVDATLTGNPGFADNISWAHGWVDNWTSAADTISWPIDVAESGRYQITLHYVCNAKDVSVSAAIADQDISATLQRFKSESVVRPDWDSQATPRRMLFFGQQSLGMINIAAGQTTLQLKRQQDGQMIELGGVTITSADLPSKKQFHLFLLAGQSNMAGRGKVTPADRVPDPRILMLDRDGNWVPATDPLHFDKSIAGVGLGRGFARRYASEHPDVTVGLVPCAVGGSPIAAWAPGGYHPQTKTHPYDDALRRIQTAMASGTFKGILWHQGESDCKPGLAEAYKSNLTEVMERFRSHVGAKTPILIGGLAQRDTPKWTEHRKRVDQAHREVASELPACAFVESTGLALKSDNTHFDRQSLLEFGHRYAETLADIQAAK</sequence>
<keyword evidence="3 7" id="KW-0378">Hydrolase</keyword>
<dbReference type="Gene3D" id="2.60.120.260">
    <property type="entry name" value="Galactose-binding domain-like"/>
    <property type="match status" value="1"/>
</dbReference>
<dbReference type="Gene3D" id="3.40.720.10">
    <property type="entry name" value="Alkaline Phosphatase, subunit A"/>
    <property type="match status" value="1"/>
</dbReference>
<dbReference type="Proteomes" id="UP000318081">
    <property type="component" value="Chromosome"/>
</dbReference>
<evidence type="ECO:0000256" key="1">
    <source>
        <dbReference type="ARBA" id="ARBA00008779"/>
    </source>
</evidence>
<dbReference type="SUPFAM" id="SSF53649">
    <property type="entry name" value="Alkaline phosphatase-like"/>
    <property type="match status" value="1"/>
</dbReference>
<dbReference type="InterPro" id="IPR024607">
    <property type="entry name" value="Sulfatase_CS"/>
</dbReference>
<evidence type="ECO:0000256" key="2">
    <source>
        <dbReference type="ARBA" id="ARBA00022723"/>
    </source>
</evidence>
<name>A0ABX5XQ82_9BACT</name>
<accession>A0ABX5XQ82</accession>
<evidence type="ECO:0000313" key="7">
    <source>
        <dbReference type="EMBL" id="QDV84158.1"/>
    </source>
</evidence>
<dbReference type="InterPro" id="IPR050738">
    <property type="entry name" value="Sulfatase"/>
</dbReference>
<dbReference type="SUPFAM" id="SSF52266">
    <property type="entry name" value="SGNH hydrolase"/>
    <property type="match status" value="1"/>
</dbReference>
<dbReference type="EMBL" id="CP036432">
    <property type="protein sequence ID" value="QDV84158.1"/>
    <property type="molecule type" value="Genomic_DNA"/>
</dbReference>
<evidence type="ECO:0000256" key="3">
    <source>
        <dbReference type="ARBA" id="ARBA00022801"/>
    </source>
</evidence>
<keyword evidence="2" id="KW-0479">Metal-binding</keyword>
<dbReference type="PANTHER" id="PTHR42693">
    <property type="entry name" value="ARYLSULFATASE FAMILY MEMBER"/>
    <property type="match status" value="1"/>
</dbReference>
<gene>
    <name evidence="7" type="primary">atsA_24</name>
    <name evidence="7" type="ORF">TBK1r_31030</name>
</gene>
<dbReference type="CDD" id="cd16146">
    <property type="entry name" value="ARS_like"/>
    <property type="match status" value="1"/>
</dbReference>
<protein>
    <submittedName>
        <fullName evidence="7">Arylsulfatase</fullName>
        <ecNumber evidence="7">3.1.6.1</ecNumber>
    </submittedName>
</protein>
<dbReference type="InterPro" id="IPR005181">
    <property type="entry name" value="SASA"/>
</dbReference>
<evidence type="ECO:0000259" key="6">
    <source>
        <dbReference type="Pfam" id="PF03629"/>
    </source>
</evidence>
<proteinExistence type="inferred from homology"/>
<keyword evidence="8" id="KW-1185">Reference proteome</keyword>
<comment type="similarity">
    <text evidence="1">Belongs to the sulfatase family.</text>
</comment>
<dbReference type="Pfam" id="PF03629">
    <property type="entry name" value="SASA"/>
    <property type="match status" value="1"/>
</dbReference>